<proteinExistence type="predicted"/>
<evidence type="ECO:0000256" key="2">
    <source>
        <dbReference type="ARBA" id="ARBA00022516"/>
    </source>
</evidence>
<keyword evidence="8" id="KW-0460">Magnesium</keyword>
<evidence type="ECO:0000256" key="7">
    <source>
        <dbReference type="ARBA" id="ARBA00022840"/>
    </source>
</evidence>
<keyword evidence="5" id="KW-0547">Nucleotide-binding</keyword>
<dbReference type="RefSeq" id="WP_108776640.1">
    <property type="nucleotide sequence ID" value="NZ_CP029186.1"/>
</dbReference>
<dbReference type="AlphaFoldDB" id="A0A2S1QU28"/>
<evidence type="ECO:0000256" key="10">
    <source>
        <dbReference type="ARBA" id="ARBA00023209"/>
    </source>
</evidence>
<keyword evidence="3" id="KW-0808">Transferase</keyword>
<dbReference type="InterPro" id="IPR005218">
    <property type="entry name" value="Diacylglycerol/lipid_kinase"/>
</dbReference>
<evidence type="ECO:0000256" key="4">
    <source>
        <dbReference type="ARBA" id="ARBA00022723"/>
    </source>
</evidence>
<dbReference type="InterPro" id="IPR045540">
    <property type="entry name" value="YegS/DAGK_C"/>
</dbReference>
<keyword evidence="7" id="KW-0067">ATP-binding</keyword>
<evidence type="ECO:0000313" key="13">
    <source>
        <dbReference type="EMBL" id="AWH83930.1"/>
    </source>
</evidence>
<evidence type="ECO:0000256" key="11">
    <source>
        <dbReference type="ARBA" id="ARBA00023264"/>
    </source>
</evidence>
<feature type="domain" description="DAGKc" evidence="12">
    <location>
        <begin position="1"/>
        <end position="129"/>
    </location>
</feature>
<keyword evidence="2" id="KW-0444">Lipid biosynthesis</keyword>
<dbReference type="PROSITE" id="PS50146">
    <property type="entry name" value="DAGK"/>
    <property type="match status" value="1"/>
</dbReference>
<protein>
    <submittedName>
        <fullName evidence="13">Lipid kinase</fullName>
    </submittedName>
</protein>
<dbReference type="Pfam" id="PF19279">
    <property type="entry name" value="YegS_C"/>
    <property type="match status" value="1"/>
</dbReference>
<dbReference type="PANTHER" id="PTHR12358:SF106">
    <property type="entry name" value="LIPID KINASE YEGS"/>
    <property type="match status" value="1"/>
</dbReference>
<dbReference type="Gene3D" id="2.60.200.40">
    <property type="match status" value="1"/>
</dbReference>
<keyword evidence="6 13" id="KW-0418">Kinase</keyword>
<keyword evidence="11" id="KW-1208">Phospholipid metabolism</keyword>
<evidence type="ECO:0000256" key="6">
    <source>
        <dbReference type="ARBA" id="ARBA00022777"/>
    </source>
</evidence>
<evidence type="ECO:0000256" key="9">
    <source>
        <dbReference type="ARBA" id="ARBA00023098"/>
    </source>
</evidence>
<keyword evidence="4" id="KW-0479">Metal-binding</keyword>
<keyword evidence="10" id="KW-0594">Phospholipid biosynthesis</keyword>
<dbReference type="OrthoDB" id="9786026at2"/>
<dbReference type="InterPro" id="IPR050187">
    <property type="entry name" value="Lipid_Phosphate_FormReg"/>
</dbReference>
<evidence type="ECO:0000256" key="1">
    <source>
        <dbReference type="ARBA" id="ARBA00001946"/>
    </source>
</evidence>
<name>A0A2S1QU28_9FLAO</name>
<evidence type="ECO:0000259" key="12">
    <source>
        <dbReference type="PROSITE" id="PS50146"/>
    </source>
</evidence>
<dbReference type="GO" id="GO:0016301">
    <property type="term" value="F:kinase activity"/>
    <property type="evidence" value="ECO:0007669"/>
    <property type="project" value="UniProtKB-KW"/>
</dbReference>
<dbReference type="InterPro" id="IPR016064">
    <property type="entry name" value="NAD/diacylglycerol_kinase_sf"/>
</dbReference>
<dbReference type="InterPro" id="IPR001206">
    <property type="entry name" value="Diacylglycerol_kinase_cat_dom"/>
</dbReference>
<comment type="cofactor">
    <cofactor evidence="1">
        <name>Mg(2+)</name>
        <dbReference type="ChEBI" id="CHEBI:18420"/>
    </cofactor>
</comment>
<dbReference type="Gene3D" id="3.40.50.10330">
    <property type="entry name" value="Probable inorganic polyphosphate/atp-NAD kinase, domain 1"/>
    <property type="match status" value="1"/>
</dbReference>
<dbReference type="Pfam" id="PF00781">
    <property type="entry name" value="DAGK_cat"/>
    <property type="match status" value="1"/>
</dbReference>
<keyword evidence="9" id="KW-0443">Lipid metabolism</keyword>
<accession>A0A2S1QU28</accession>
<dbReference type="GO" id="GO:0046872">
    <property type="term" value="F:metal ion binding"/>
    <property type="evidence" value="ECO:0007669"/>
    <property type="project" value="UniProtKB-KW"/>
</dbReference>
<keyword evidence="14" id="KW-1185">Reference proteome</keyword>
<dbReference type="InterPro" id="IPR017438">
    <property type="entry name" value="ATP-NAD_kinase_N"/>
</dbReference>
<evidence type="ECO:0000256" key="5">
    <source>
        <dbReference type="ARBA" id="ARBA00022741"/>
    </source>
</evidence>
<dbReference type="SMART" id="SM00046">
    <property type="entry name" value="DAGKc"/>
    <property type="match status" value="1"/>
</dbReference>
<dbReference type="GO" id="GO:0005886">
    <property type="term" value="C:plasma membrane"/>
    <property type="evidence" value="ECO:0007669"/>
    <property type="project" value="TreeGrafter"/>
</dbReference>
<dbReference type="Proteomes" id="UP000244929">
    <property type="component" value="Chromosome"/>
</dbReference>
<dbReference type="SUPFAM" id="SSF111331">
    <property type="entry name" value="NAD kinase/diacylglycerol kinase-like"/>
    <property type="match status" value="1"/>
</dbReference>
<dbReference type="KEGG" id="falb:HYN59_01855"/>
<dbReference type="NCBIfam" id="TIGR00147">
    <property type="entry name" value="YegS/Rv2252/BmrU family lipid kinase"/>
    <property type="match status" value="1"/>
</dbReference>
<gene>
    <name evidence="13" type="ORF">HYN59_01855</name>
</gene>
<organism evidence="13 14">
    <name type="scientific">Flavobacterium album</name>
    <dbReference type="NCBI Taxonomy" id="2175091"/>
    <lineage>
        <taxon>Bacteria</taxon>
        <taxon>Pseudomonadati</taxon>
        <taxon>Bacteroidota</taxon>
        <taxon>Flavobacteriia</taxon>
        <taxon>Flavobacteriales</taxon>
        <taxon>Flavobacteriaceae</taxon>
        <taxon>Flavobacterium</taxon>
    </lineage>
</organism>
<dbReference type="PANTHER" id="PTHR12358">
    <property type="entry name" value="SPHINGOSINE KINASE"/>
    <property type="match status" value="1"/>
</dbReference>
<evidence type="ECO:0000313" key="14">
    <source>
        <dbReference type="Proteomes" id="UP000244929"/>
    </source>
</evidence>
<evidence type="ECO:0000256" key="8">
    <source>
        <dbReference type="ARBA" id="ARBA00022842"/>
    </source>
</evidence>
<reference evidence="13 14" key="1">
    <citation type="submission" date="2018-04" db="EMBL/GenBank/DDBJ databases">
        <title>Genome sequencing of Flavobacterium sp. HYN0059.</title>
        <authorList>
            <person name="Yi H."/>
            <person name="Baek C."/>
        </authorList>
    </citation>
    <scope>NUCLEOTIDE SEQUENCE [LARGE SCALE GENOMIC DNA]</scope>
    <source>
        <strain evidence="13 14">HYN0059</strain>
    </source>
</reference>
<dbReference type="EMBL" id="CP029186">
    <property type="protein sequence ID" value="AWH83930.1"/>
    <property type="molecule type" value="Genomic_DNA"/>
</dbReference>
<sequence length="293" mass="32397">MTYIHFIVNPISGKGTHGLTESYIKSFFPEDKFRIEVYPTQHKGHAIELAKAAVILNADYVVACGGDGTINEVASCLINTNAKLGIIPVGSGNGLASNLQIPRDYKTAMEIIRDGKTSTIDSGTINGQYFFSNTGLGIDAAIIRNYEHSGKRTLLSYIKASLRASFSYKPAITSVSYNNGTFKVKPFLLFISNSNEMGYNMSLTPKASLSDGWLDLVIVPELSFFGKLLLGYYVLRNKVEKFKKAKHALVRDVNIQMPENIFTDVQIDGEYRQLKTNTFTIGVLENALKVLTR</sequence>
<evidence type="ECO:0000256" key="3">
    <source>
        <dbReference type="ARBA" id="ARBA00022679"/>
    </source>
</evidence>
<dbReference type="GO" id="GO:0005524">
    <property type="term" value="F:ATP binding"/>
    <property type="evidence" value="ECO:0007669"/>
    <property type="project" value="UniProtKB-KW"/>
</dbReference>
<dbReference type="GO" id="GO:0008654">
    <property type="term" value="P:phospholipid biosynthetic process"/>
    <property type="evidence" value="ECO:0007669"/>
    <property type="project" value="UniProtKB-KW"/>
</dbReference>